<dbReference type="SUPFAM" id="SSF55785">
    <property type="entry name" value="PYP-like sensor domain (PAS domain)"/>
    <property type="match status" value="1"/>
</dbReference>
<dbReference type="Pfam" id="PF02518">
    <property type="entry name" value="HATPase_c"/>
    <property type="match status" value="1"/>
</dbReference>
<feature type="domain" description="PAC" evidence="9">
    <location>
        <begin position="378"/>
        <end position="428"/>
    </location>
</feature>
<dbReference type="Gene3D" id="3.40.190.10">
    <property type="entry name" value="Periplasmic binding protein-like II"/>
    <property type="match status" value="2"/>
</dbReference>
<evidence type="ECO:0000256" key="2">
    <source>
        <dbReference type="ARBA" id="ARBA00012438"/>
    </source>
</evidence>
<dbReference type="SMART" id="SM00062">
    <property type="entry name" value="PBPb"/>
    <property type="match status" value="1"/>
</dbReference>
<dbReference type="CDD" id="cd16922">
    <property type="entry name" value="HATPase_EvgS-ArcB-TorS-like"/>
    <property type="match status" value="1"/>
</dbReference>
<dbReference type="InterPro" id="IPR003594">
    <property type="entry name" value="HATPase_dom"/>
</dbReference>
<dbReference type="SUPFAM" id="SSF47384">
    <property type="entry name" value="Homodimeric domain of signal transducing histidine kinase"/>
    <property type="match status" value="1"/>
</dbReference>
<protein>
    <recommendedName>
        <fullName evidence="2">histidine kinase</fullName>
        <ecNumber evidence="2">2.7.13.3</ecNumber>
    </recommendedName>
</protein>
<dbReference type="InterPro" id="IPR005467">
    <property type="entry name" value="His_kinase_dom"/>
</dbReference>
<dbReference type="EC" id="2.7.13.3" evidence="2"/>
<evidence type="ECO:0000313" key="10">
    <source>
        <dbReference type="EMBL" id="MBR8536902.1"/>
    </source>
</evidence>
<gene>
    <name evidence="10" type="ORF">KDU71_15120</name>
</gene>
<keyword evidence="7" id="KW-1133">Transmembrane helix</keyword>
<reference evidence="10" key="2">
    <citation type="submission" date="2021-04" db="EMBL/GenBank/DDBJ databases">
        <authorList>
            <person name="Zhang T."/>
            <person name="Zhang Y."/>
            <person name="Lu D."/>
            <person name="Zuo D."/>
            <person name="Du Z."/>
        </authorList>
    </citation>
    <scope>NUCLEOTIDE SEQUENCE</scope>
    <source>
        <strain evidence="10">JR1</strain>
    </source>
</reference>
<dbReference type="PRINTS" id="PR00344">
    <property type="entry name" value="BCTRLSENSOR"/>
</dbReference>
<dbReference type="SUPFAM" id="SSF55874">
    <property type="entry name" value="ATPase domain of HSP90 chaperone/DNA topoisomerase II/histidine kinase"/>
    <property type="match status" value="1"/>
</dbReference>
<dbReference type="PANTHER" id="PTHR43711">
    <property type="entry name" value="TWO-COMPONENT HISTIDINE KINASE"/>
    <property type="match status" value="1"/>
</dbReference>
<dbReference type="SMART" id="SM00388">
    <property type="entry name" value="HisKA"/>
    <property type="match status" value="1"/>
</dbReference>
<evidence type="ECO:0000256" key="6">
    <source>
        <dbReference type="ARBA" id="ARBA00023012"/>
    </source>
</evidence>
<evidence type="ECO:0000256" key="3">
    <source>
        <dbReference type="ARBA" id="ARBA00022553"/>
    </source>
</evidence>
<dbReference type="InterPro" id="IPR001638">
    <property type="entry name" value="Solute-binding_3/MltF_N"/>
</dbReference>
<evidence type="ECO:0000256" key="4">
    <source>
        <dbReference type="ARBA" id="ARBA00022679"/>
    </source>
</evidence>
<proteinExistence type="predicted"/>
<dbReference type="InterPro" id="IPR003661">
    <property type="entry name" value="HisK_dim/P_dom"/>
</dbReference>
<evidence type="ECO:0000256" key="5">
    <source>
        <dbReference type="ARBA" id="ARBA00022777"/>
    </source>
</evidence>
<comment type="catalytic activity">
    <reaction evidence="1">
        <text>ATP + protein L-histidine = ADP + protein N-phospho-L-histidine.</text>
        <dbReference type="EC" id="2.7.13.3"/>
    </reaction>
</comment>
<keyword evidence="4" id="KW-0808">Transferase</keyword>
<dbReference type="PANTHER" id="PTHR43711:SF31">
    <property type="entry name" value="HISTIDINE KINASE"/>
    <property type="match status" value="1"/>
</dbReference>
<dbReference type="Gene3D" id="3.30.565.10">
    <property type="entry name" value="Histidine kinase-like ATPase, C-terminal domain"/>
    <property type="match status" value="1"/>
</dbReference>
<dbReference type="InterPro" id="IPR035965">
    <property type="entry name" value="PAS-like_dom_sf"/>
</dbReference>
<evidence type="ECO:0000259" key="8">
    <source>
        <dbReference type="PROSITE" id="PS50109"/>
    </source>
</evidence>
<accession>A0A941F5M4</accession>
<evidence type="ECO:0000313" key="11">
    <source>
        <dbReference type="Proteomes" id="UP000679220"/>
    </source>
</evidence>
<dbReference type="SUPFAM" id="SSF53850">
    <property type="entry name" value="Periplasmic binding protein-like II"/>
    <property type="match status" value="1"/>
</dbReference>
<dbReference type="Pfam" id="PF00497">
    <property type="entry name" value="SBP_bac_3"/>
    <property type="match status" value="1"/>
</dbReference>
<sequence>MTQKTLIILSFLIGSYIPAIAAVNKKSIKVGVHHNPPLCSIDSSHQAKGIFIDIINNVAAINNWQIEYIPTSIAKGFDDIQYGKIDLLTSVAKTKEREQLALFNNETIYTNWGVIYSNKHTNIENIIDLNGKVIALEKGDIHAQALLKLLDDFNLNAQVVWCNSLDEVFDKIISNEAHAGTVNKLYGYQQNMDQQLKATSIFFNPVNLQIAGGPLAGILLNDFDEALLRIKENQPDFFEQTINRWLLEEETTNKPLYKVLLIVFFSLILILLIILFFQRRTVKLKTRRLNEAQKVGAQRAKTIKQLEKEKTLILNSLDEQVIFMDNDYNLVWANDAFKKSSAIPFEQAVGRKCYQVYFNQNKPCDFCLYNTCLKTNRTEVREHVNSRTGKIYTHKTHPVFDEEQRPIGFVEILSDISDKKKHEEELIAAKEKAEQSDYLKSAFLANMSHEIRTPMNAIIGFSELLEDDTLSHDEKKTYLNIIQSNGNQLLKLISDILIFSQIESGHVKLQYGSINIMDFLNDTFKQFESEVSKSNKPLSIELNAQVDNDLKLETDVVRFKQIVFNLLTNAIKFTNEGTITISAYYSEPDKLTVYVKDTGIGIPKEKHKDVFKRFSQVQDNNMRKASGTGLGLTIANDLIKQLGGSLWLESEPQNGSTFFITHPLNRYKLAKGGAVIESQLLNSKQES</sequence>
<dbReference type="EMBL" id="JAGTAR010000024">
    <property type="protein sequence ID" value="MBR8536902.1"/>
    <property type="molecule type" value="Genomic_DNA"/>
</dbReference>
<dbReference type="RefSeq" id="WP_212191928.1">
    <property type="nucleotide sequence ID" value="NZ_JAGTAR010000024.1"/>
</dbReference>
<dbReference type="Gene3D" id="3.30.450.20">
    <property type="entry name" value="PAS domain"/>
    <property type="match status" value="1"/>
</dbReference>
<dbReference type="SMART" id="SM00387">
    <property type="entry name" value="HATPase_c"/>
    <property type="match status" value="1"/>
</dbReference>
<keyword evidence="6" id="KW-0902">Two-component regulatory system</keyword>
<dbReference type="FunFam" id="3.30.565.10:FF:000010">
    <property type="entry name" value="Sensor histidine kinase RcsC"/>
    <property type="match status" value="1"/>
</dbReference>
<keyword evidence="11" id="KW-1185">Reference proteome</keyword>
<dbReference type="Pfam" id="PF00512">
    <property type="entry name" value="HisKA"/>
    <property type="match status" value="1"/>
</dbReference>
<feature type="transmembrane region" description="Helical" evidence="7">
    <location>
        <begin position="256"/>
        <end position="277"/>
    </location>
</feature>
<dbReference type="AlphaFoldDB" id="A0A941F5M4"/>
<comment type="caution">
    <text evidence="10">The sequence shown here is derived from an EMBL/GenBank/DDBJ whole genome shotgun (WGS) entry which is preliminary data.</text>
</comment>
<reference evidence="10" key="1">
    <citation type="journal article" date="2018" name="Int. J. Syst. Evol. Microbiol.">
        <title>Carboxylicivirga sediminis sp. nov., isolated from coastal sediment.</title>
        <authorList>
            <person name="Wang F.Q."/>
            <person name="Ren L.H."/>
            <person name="Zou R.J."/>
            <person name="Sun Y.Z."/>
            <person name="Liu X.J."/>
            <person name="Jiang F."/>
            <person name="Liu L.J."/>
        </authorList>
    </citation>
    <scope>NUCLEOTIDE SEQUENCE</scope>
    <source>
        <strain evidence="10">JR1</strain>
    </source>
</reference>
<dbReference type="InterPro" id="IPR050736">
    <property type="entry name" value="Sensor_HK_Regulatory"/>
</dbReference>
<dbReference type="InterPro" id="IPR013656">
    <property type="entry name" value="PAS_4"/>
</dbReference>
<dbReference type="GO" id="GO:0000155">
    <property type="term" value="F:phosphorelay sensor kinase activity"/>
    <property type="evidence" value="ECO:0007669"/>
    <property type="project" value="InterPro"/>
</dbReference>
<dbReference type="InterPro" id="IPR036890">
    <property type="entry name" value="HATPase_C_sf"/>
</dbReference>
<dbReference type="Gene3D" id="1.10.287.130">
    <property type="match status" value="1"/>
</dbReference>
<keyword evidence="5" id="KW-0418">Kinase</keyword>
<feature type="domain" description="Histidine kinase" evidence="8">
    <location>
        <begin position="446"/>
        <end position="666"/>
    </location>
</feature>
<dbReference type="CDD" id="cd00082">
    <property type="entry name" value="HisKA"/>
    <property type="match status" value="1"/>
</dbReference>
<dbReference type="PROSITE" id="PS50109">
    <property type="entry name" value="HIS_KIN"/>
    <property type="match status" value="1"/>
</dbReference>
<evidence type="ECO:0000256" key="1">
    <source>
        <dbReference type="ARBA" id="ARBA00000085"/>
    </source>
</evidence>
<dbReference type="InterPro" id="IPR036097">
    <property type="entry name" value="HisK_dim/P_sf"/>
</dbReference>
<organism evidence="10 11">
    <name type="scientific">Carboxylicivirga sediminis</name>
    <dbReference type="NCBI Taxonomy" id="2006564"/>
    <lineage>
        <taxon>Bacteria</taxon>
        <taxon>Pseudomonadati</taxon>
        <taxon>Bacteroidota</taxon>
        <taxon>Bacteroidia</taxon>
        <taxon>Marinilabiliales</taxon>
        <taxon>Marinilabiliaceae</taxon>
        <taxon>Carboxylicivirga</taxon>
    </lineage>
</organism>
<dbReference type="PROSITE" id="PS50113">
    <property type="entry name" value="PAC"/>
    <property type="match status" value="1"/>
</dbReference>
<dbReference type="Pfam" id="PF08448">
    <property type="entry name" value="PAS_4"/>
    <property type="match status" value="1"/>
</dbReference>
<keyword evidence="7" id="KW-0812">Transmembrane</keyword>
<dbReference type="Proteomes" id="UP000679220">
    <property type="component" value="Unassembled WGS sequence"/>
</dbReference>
<dbReference type="InterPro" id="IPR000700">
    <property type="entry name" value="PAS-assoc_C"/>
</dbReference>
<keyword evidence="3" id="KW-0597">Phosphoprotein</keyword>
<evidence type="ECO:0000259" key="9">
    <source>
        <dbReference type="PROSITE" id="PS50113"/>
    </source>
</evidence>
<dbReference type="InterPro" id="IPR004358">
    <property type="entry name" value="Sig_transdc_His_kin-like_C"/>
</dbReference>
<keyword evidence="7" id="KW-0472">Membrane</keyword>
<evidence type="ECO:0000256" key="7">
    <source>
        <dbReference type="SAM" id="Phobius"/>
    </source>
</evidence>
<name>A0A941F5M4_9BACT</name>